<protein>
    <recommendedName>
        <fullName evidence="4">Lipoprotein</fullName>
    </recommendedName>
</protein>
<feature type="chain" id="PRO_5047091463" description="Lipoprotein" evidence="1">
    <location>
        <begin position="24"/>
        <end position="228"/>
    </location>
</feature>
<name>A0ABR7L3Q3_9PSEU</name>
<evidence type="ECO:0008006" key="4">
    <source>
        <dbReference type="Google" id="ProtNLM"/>
    </source>
</evidence>
<keyword evidence="1" id="KW-0732">Signal</keyword>
<dbReference type="Proteomes" id="UP000734823">
    <property type="component" value="Unassembled WGS sequence"/>
</dbReference>
<sequence length="228" mass="24181">MKKRLIGPVILLAAALGSAACGASTTNSAPEAKPAAAVQQAGLDVSVLRGADMDVEPAATPEALVKSNRHDAIVAGTVDGIEQGRETFDTEADPYALQHVVLRVKVTDKLKAKHANQVKDGFVYVELWQGGRYNDATGTPVNSLDKWRKSIPAGTPVMLFLREDDGKAKSRNAGKGLPQGAKLMIPDVVGIIFEDGGRLLGGIEELEGQWTQIKSMTELRSRVKAAVG</sequence>
<feature type="signal peptide" evidence="1">
    <location>
        <begin position="1"/>
        <end position="23"/>
    </location>
</feature>
<proteinExistence type="predicted"/>
<evidence type="ECO:0000256" key="1">
    <source>
        <dbReference type="SAM" id="SignalP"/>
    </source>
</evidence>
<reference evidence="2 3" key="1">
    <citation type="submission" date="2020-06" db="EMBL/GenBank/DDBJ databases">
        <title>Actinokineospora xiongansis sp. nov., isolated from soil of Baiyangdian.</title>
        <authorList>
            <person name="Zhang X."/>
        </authorList>
    </citation>
    <scope>NUCLEOTIDE SEQUENCE [LARGE SCALE GENOMIC DNA]</scope>
    <source>
        <strain evidence="2 3">HBU206404</strain>
    </source>
</reference>
<gene>
    <name evidence="2" type="ORF">GPZ80_08130</name>
</gene>
<evidence type="ECO:0000313" key="2">
    <source>
        <dbReference type="EMBL" id="MBC6447138.1"/>
    </source>
</evidence>
<dbReference type="PROSITE" id="PS51257">
    <property type="entry name" value="PROKAR_LIPOPROTEIN"/>
    <property type="match status" value="1"/>
</dbReference>
<evidence type="ECO:0000313" key="3">
    <source>
        <dbReference type="Proteomes" id="UP000734823"/>
    </source>
</evidence>
<comment type="caution">
    <text evidence="2">The sequence shown here is derived from an EMBL/GenBank/DDBJ whole genome shotgun (WGS) entry which is preliminary data.</text>
</comment>
<dbReference type="RefSeq" id="WP_187219600.1">
    <property type="nucleotide sequence ID" value="NZ_JABVED010000003.1"/>
</dbReference>
<dbReference type="EMBL" id="JABVED010000003">
    <property type="protein sequence ID" value="MBC6447138.1"/>
    <property type="molecule type" value="Genomic_DNA"/>
</dbReference>
<accession>A0ABR7L3Q3</accession>
<keyword evidence="3" id="KW-1185">Reference proteome</keyword>
<organism evidence="2 3">
    <name type="scientific">Actinokineospora xionganensis</name>
    <dbReference type="NCBI Taxonomy" id="2684470"/>
    <lineage>
        <taxon>Bacteria</taxon>
        <taxon>Bacillati</taxon>
        <taxon>Actinomycetota</taxon>
        <taxon>Actinomycetes</taxon>
        <taxon>Pseudonocardiales</taxon>
        <taxon>Pseudonocardiaceae</taxon>
        <taxon>Actinokineospora</taxon>
    </lineage>
</organism>